<dbReference type="GO" id="GO:0032259">
    <property type="term" value="P:methylation"/>
    <property type="evidence" value="ECO:0007669"/>
    <property type="project" value="UniProtKB-KW"/>
</dbReference>
<dbReference type="STRING" id="595536.GCA_000178815_01577"/>
<name>A0A2D2D3J0_METT3</name>
<dbReference type="Proteomes" id="UP000230709">
    <property type="component" value="Chromosome"/>
</dbReference>
<organism evidence="1 2">
    <name type="scientific">Methylosinus trichosporium (strain ATCC 35070 / NCIMB 11131 / UNIQEM 75 / OB3b)</name>
    <dbReference type="NCBI Taxonomy" id="595536"/>
    <lineage>
        <taxon>Bacteria</taxon>
        <taxon>Pseudomonadati</taxon>
        <taxon>Pseudomonadota</taxon>
        <taxon>Alphaproteobacteria</taxon>
        <taxon>Hyphomicrobiales</taxon>
        <taxon>Methylocystaceae</taxon>
        <taxon>Methylosinus</taxon>
    </lineage>
</organism>
<protein>
    <submittedName>
        <fullName evidence="1">Class I SAM-dependent methyltransferase</fullName>
    </submittedName>
</protein>
<evidence type="ECO:0000313" key="1">
    <source>
        <dbReference type="EMBL" id="ATQ69563.1"/>
    </source>
</evidence>
<keyword evidence="2" id="KW-1185">Reference proteome</keyword>
<sequence length="266" mass="30595">MRCKICGSQSQPAFRGTILGKYDVAYFHCSHCEFLQTEEPYWLEESYSSAISDLDLGPVNRAIWGARIVEGVICSAFDANAKFVDWGGGYGVLTRLMRDRGYDFYWHDAHCPNLFAKAFVADESQSYALLSCFEVFEHFVEPRVEIEKMLKLSSNILFTTELPPNKITSQRDWWYLTPETGQHISIYSSRTLEHLAAQYGLRLMSNGSSLHLLTREPISERRFHAIARDGRIAWLIRKLGRRKLLRPSLLPDDFRTVTGWNVCLPD</sequence>
<dbReference type="SUPFAM" id="SSF53335">
    <property type="entry name" value="S-adenosyl-L-methionine-dependent methyltransferases"/>
    <property type="match status" value="1"/>
</dbReference>
<dbReference type="EMBL" id="CP023737">
    <property type="protein sequence ID" value="ATQ69563.1"/>
    <property type="molecule type" value="Genomic_DNA"/>
</dbReference>
<dbReference type="GO" id="GO:0008168">
    <property type="term" value="F:methyltransferase activity"/>
    <property type="evidence" value="ECO:0007669"/>
    <property type="project" value="UniProtKB-KW"/>
</dbReference>
<gene>
    <name evidence="1" type="ORF">CQW49_18015</name>
</gene>
<keyword evidence="1" id="KW-0489">Methyltransferase</keyword>
<dbReference type="RefSeq" id="WP_003610232.1">
    <property type="nucleotide sequence ID" value="NZ_ADVE02000001.1"/>
</dbReference>
<accession>A0A2D2D3J0</accession>
<dbReference type="Gene3D" id="3.40.50.150">
    <property type="entry name" value="Vaccinia Virus protein VP39"/>
    <property type="match status" value="1"/>
</dbReference>
<dbReference type="KEGG" id="mtw:CQW49_18015"/>
<reference evidence="2" key="1">
    <citation type="submission" date="2017-10" db="EMBL/GenBank/DDBJ databases">
        <title>Completed PacBio SMRT sequence of Methylosinus trichosporium OB3b reveals presence of a third large plasmid.</title>
        <authorList>
            <person name="Charles T.C."/>
            <person name="Lynch M.D.J."/>
            <person name="Heil J.R."/>
            <person name="Cheng J."/>
        </authorList>
    </citation>
    <scope>NUCLEOTIDE SEQUENCE [LARGE SCALE GENOMIC DNA]</scope>
    <source>
        <strain evidence="2">OB3b</strain>
    </source>
</reference>
<dbReference type="Pfam" id="PF13489">
    <property type="entry name" value="Methyltransf_23"/>
    <property type="match status" value="1"/>
</dbReference>
<evidence type="ECO:0000313" key="2">
    <source>
        <dbReference type="Proteomes" id="UP000230709"/>
    </source>
</evidence>
<dbReference type="InterPro" id="IPR029063">
    <property type="entry name" value="SAM-dependent_MTases_sf"/>
</dbReference>
<proteinExistence type="predicted"/>
<keyword evidence="1" id="KW-0808">Transferase</keyword>
<dbReference type="AlphaFoldDB" id="A0A2D2D3J0"/>